<accession>A0A8H6G1G9</accession>
<evidence type="ECO:0000313" key="2">
    <source>
        <dbReference type="EMBL" id="KAF6238774.1"/>
    </source>
</evidence>
<protein>
    <submittedName>
        <fullName evidence="2">Uncharacterized protein</fullName>
    </submittedName>
</protein>
<organism evidence="2 3">
    <name type="scientific">Letharia columbiana</name>
    <dbReference type="NCBI Taxonomy" id="112416"/>
    <lineage>
        <taxon>Eukaryota</taxon>
        <taxon>Fungi</taxon>
        <taxon>Dikarya</taxon>
        <taxon>Ascomycota</taxon>
        <taxon>Pezizomycotina</taxon>
        <taxon>Lecanoromycetes</taxon>
        <taxon>OSLEUM clade</taxon>
        <taxon>Lecanoromycetidae</taxon>
        <taxon>Lecanorales</taxon>
        <taxon>Lecanorineae</taxon>
        <taxon>Parmeliaceae</taxon>
        <taxon>Letharia</taxon>
    </lineage>
</organism>
<dbReference type="RefSeq" id="XP_037168073.1">
    <property type="nucleotide sequence ID" value="XM_037305208.1"/>
</dbReference>
<name>A0A8H6G1G9_9LECA</name>
<feature type="compositionally biased region" description="Acidic residues" evidence="1">
    <location>
        <begin position="591"/>
        <end position="600"/>
    </location>
</feature>
<evidence type="ECO:0000313" key="3">
    <source>
        <dbReference type="Proteomes" id="UP000578531"/>
    </source>
</evidence>
<proteinExistence type="predicted"/>
<feature type="region of interest" description="Disordered" evidence="1">
    <location>
        <begin position="589"/>
        <end position="613"/>
    </location>
</feature>
<sequence>MALCSDRLEDQPLQPDPAEITALHSRASKYWSHEAHSALSELESGLDFKGFEPRNMLGRVPPLPDRVQYGLLKPSLLSTKWRVTGSKDCDVIGMPLHMPPVPLRLQTSSPTTVFLSGNSFRNWIEWEGDDQPNLLAVLILAWSYILSARLVELQGSDVSILRFTETAAPVSRGDENLSSISVDIGGVDSRTVRWFAAILAPGVGFQIALDREQAYSRYGPWAYSLAMHASRFSIKCRDDHEDPKISSDTPLTSYQALQSLIDFGNRYGVSSHQLHAALATALLFPTLNYLQVNPALPCLAAGNPKASQARIGKEALDRLFNDLPYYITLSCGGDVIMSSLCGVFWNPHIRSNLVSPWLQPLLDLKKTKICQSAPGRYNEILAVMSARRAPNIAYLSVGAAISGLTSTVLEQVLTGQPPLERHAFAWTGVPQSFMDLIGEGKYCEKHFSKAYIQRSDCWRLRKLPPIIDDDLHYGVGPFTPWAPPGYALWKNCPLRVQVHRNCEQHALAYEGSTWCFSNGLVLEDDLGRDSVIPHIPEDRLSEDPNISHDLQLLDIEDASIEATRASFRWVLDNGEGRPPEDAYKDAWLLGIEDEDSESDEMSSYGGSSGDGGS</sequence>
<dbReference type="AlphaFoldDB" id="A0A8H6G1G9"/>
<dbReference type="Proteomes" id="UP000578531">
    <property type="component" value="Unassembled WGS sequence"/>
</dbReference>
<dbReference type="OrthoDB" id="3549294at2759"/>
<reference evidence="2 3" key="1">
    <citation type="journal article" date="2020" name="Genomics">
        <title>Complete, high-quality genomes from long-read metagenomic sequencing of two wolf lichen thalli reveals enigmatic genome architecture.</title>
        <authorList>
            <person name="McKenzie S.K."/>
            <person name="Walston R.F."/>
            <person name="Allen J.L."/>
        </authorList>
    </citation>
    <scope>NUCLEOTIDE SEQUENCE [LARGE SCALE GENOMIC DNA]</scope>
    <source>
        <strain evidence="2">WasteWater2</strain>
    </source>
</reference>
<gene>
    <name evidence="2" type="ORF">HO173_003281</name>
</gene>
<evidence type="ECO:0000256" key="1">
    <source>
        <dbReference type="SAM" id="MobiDB-lite"/>
    </source>
</evidence>
<comment type="caution">
    <text evidence="2">The sequence shown here is derived from an EMBL/GenBank/DDBJ whole genome shotgun (WGS) entry which is preliminary data.</text>
</comment>
<keyword evidence="3" id="KW-1185">Reference proteome</keyword>
<dbReference type="GeneID" id="59284949"/>
<dbReference type="EMBL" id="JACCJC010000008">
    <property type="protein sequence ID" value="KAF6238774.1"/>
    <property type="molecule type" value="Genomic_DNA"/>
</dbReference>